<dbReference type="Proteomes" id="UP001447188">
    <property type="component" value="Unassembled WGS sequence"/>
</dbReference>
<evidence type="ECO:0000313" key="1">
    <source>
        <dbReference type="EMBL" id="KAL0632015.1"/>
    </source>
</evidence>
<dbReference type="EMBL" id="JBBBZM010000193">
    <property type="protein sequence ID" value="KAL0632015.1"/>
    <property type="molecule type" value="Genomic_DNA"/>
</dbReference>
<evidence type="ECO:0000313" key="2">
    <source>
        <dbReference type="Proteomes" id="UP001447188"/>
    </source>
</evidence>
<comment type="caution">
    <text evidence="1">The sequence shown here is derived from an EMBL/GenBank/DDBJ whole genome shotgun (WGS) entry which is preliminary data.</text>
</comment>
<keyword evidence="2" id="KW-1185">Reference proteome</keyword>
<reference evidence="1 2" key="1">
    <citation type="submission" date="2024-02" db="EMBL/GenBank/DDBJ databases">
        <title>Discinaceae phylogenomics.</title>
        <authorList>
            <person name="Dirks A.C."/>
            <person name="James T.Y."/>
        </authorList>
    </citation>
    <scope>NUCLEOTIDE SEQUENCE [LARGE SCALE GENOMIC DNA]</scope>
    <source>
        <strain evidence="1 2">ACD0624</strain>
    </source>
</reference>
<gene>
    <name evidence="1" type="ORF">Q9L58_009103</name>
</gene>
<organism evidence="1 2">
    <name type="scientific">Discina gigas</name>
    <dbReference type="NCBI Taxonomy" id="1032678"/>
    <lineage>
        <taxon>Eukaryota</taxon>
        <taxon>Fungi</taxon>
        <taxon>Dikarya</taxon>
        <taxon>Ascomycota</taxon>
        <taxon>Pezizomycotina</taxon>
        <taxon>Pezizomycetes</taxon>
        <taxon>Pezizales</taxon>
        <taxon>Discinaceae</taxon>
        <taxon>Discina</taxon>
    </lineage>
</organism>
<name>A0ABR3G7W2_9PEZI</name>
<sequence length="86" mass="10460">MTAKTYYVYHLAPTASKPTWHYGYFLTTLPVQELPDIRYHKPQWVFNEDTKTYTTVDPKQYWLQQSRARRFTERVSTRLRAMLEKI</sequence>
<proteinExistence type="predicted"/>
<accession>A0ABR3G7W2</accession>
<protein>
    <submittedName>
        <fullName evidence="1">Uncharacterized protein</fullName>
    </submittedName>
</protein>